<dbReference type="InterPro" id="IPR022435">
    <property type="entry name" value="Surface-anchored_actinobac"/>
</dbReference>
<dbReference type="NCBIfam" id="NF038134">
    <property type="entry name" value="choice_anch_M"/>
    <property type="match status" value="1"/>
</dbReference>
<gene>
    <name evidence="4" type="ORF">E0H75_10550</name>
</gene>
<accession>A0A4R0JWP2</accession>
<dbReference type="RefSeq" id="WP_131513289.1">
    <property type="nucleotide sequence ID" value="NZ_SJKD01000002.1"/>
</dbReference>
<dbReference type="EMBL" id="SJKD01000002">
    <property type="protein sequence ID" value="TCC50634.1"/>
    <property type="molecule type" value="Genomic_DNA"/>
</dbReference>
<proteinExistence type="predicted"/>
<feature type="transmembrane region" description="Helical" evidence="2">
    <location>
        <begin position="252"/>
        <end position="272"/>
    </location>
</feature>
<dbReference type="OrthoDB" id="4424311at2"/>
<dbReference type="Proteomes" id="UP000293342">
    <property type="component" value="Unassembled WGS sequence"/>
</dbReference>
<evidence type="ECO:0000313" key="4">
    <source>
        <dbReference type="EMBL" id="TCC50634.1"/>
    </source>
</evidence>
<reference evidence="4 5" key="1">
    <citation type="submission" date="2019-02" db="EMBL/GenBank/DDBJ databases">
        <title>Kribbella capetownensis sp. nov. and Kribbella speibonae sp. nov., isolated from soil.</title>
        <authorList>
            <person name="Curtis S.M."/>
            <person name="Norton I."/>
            <person name="Everest G.J."/>
            <person name="Meyers P.R."/>
        </authorList>
    </citation>
    <scope>NUCLEOTIDE SEQUENCE [LARGE SCALE GENOMIC DNA]</scope>
    <source>
        <strain evidence="4 5">YM53</strain>
    </source>
</reference>
<comment type="caution">
    <text evidence="4">The sequence shown here is derived from an EMBL/GenBank/DDBJ whole genome shotgun (WGS) entry which is preliminary data.</text>
</comment>
<evidence type="ECO:0000256" key="2">
    <source>
        <dbReference type="SAM" id="Phobius"/>
    </source>
</evidence>
<keyword evidence="2" id="KW-0472">Membrane</keyword>
<name>A0A4R0JWP2_9ACTN</name>
<sequence length="277" mass="29258">MRRTAAVLLTTAFVSAGLAPAAVADSVPPATERRVIANGHVDLGPQFVNGAWTIQLRDDTGDLPLWRPLENVVLQATSKARVAVPDDPSYAFLGTPGAQVWVIPQVQQAGVVWPGWNTQDAEVAKRVDREVTWSLEGVSGPGKFTLFLNSDFGKPAPVFDSSKPFPQETGIDVNTHVHGNWTFDAQGTYLLDIAMTAKLIDGTSVTDRRTLRLYVGQGDAAAAFASTTPTPTTAPAATDTPAASTSENNVSMTWLIGAAGVLVLAAVGLGVARKRRA</sequence>
<feature type="region of interest" description="Disordered" evidence="1">
    <location>
        <begin position="226"/>
        <end position="245"/>
    </location>
</feature>
<keyword evidence="2" id="KW-0812">Transmembrane</keyword>
<keyword evidence="2" id="KW-1133">Transmembrane helix</keyword>
<evidence type="ECO:0008006" key="6">
    <source>
        <dbReference type="Google" id="ProtNLM"/>
    </source>
</evidence>
<protein>
    <recommendedName>
        <fullName evidence="6">ABC transporter-associated repeat protein</fullName>
    </recommendedName>
</protein>
<feature type="signal peptide" evidence="3">
    <location>
        <begin position="1"/>
        <end position="21"/>
    </location>
</feature>
<evidence type="ECO:0000256" key="1">
    <source>
        <dbReference type="SAM" id="MobiDB-lite"/>
    </source>
</evidence>
<dbReference type="AlphaFoldDB" id="A0A4R0JWP2"/>
<keyword evidence="5" id="KW-1185">Reference proteome</keyword>
<feature type="chain" id="PRO_5039215959" description="ABC transporter-associated repeat protein" evidence="3">
    <location>
        <begin position="22"/>
        <end position="277"/>
    </location>
</feature>
<organism evidence="4 5">
    <name type="scientific">Kribbella capetownensis</name>
    <dbReference type="NCBI Taxonomy" id="1572659"/>
    <lineage>
        <taxon>Bacteria</taxon>
        <taxon>Bacillati</taxon>
        <taxon>Actinomycetota</taxon>
        <taxon>Actinomycetes</taxon>
        <taxon>Propionibacteriales</taxon>
        <taxon>Kribbellaceae</taxon>
        <taxon>Kribbella</taxon>
    </lineage>
</organism>
<evidence type="ECO:0000313" key="5">
    <source>
        <dbReference type="Proteomes" id="UP000293342"/>
    </source>
</evidence>
<dbReference type="NCBIfam" id="TIGR03769">
    <property type="entry name" value="P_ac_wall_RPT"/>
    <property type="match status" value="1"/>
</dbReference>
<keyword evidence="3" id="KW-0732">Signal</keyword>
<evidence type="ECO:0000256" key="3">
    <source>
        <dbReference type="SAM" id="SignalP"/>
    </source>
</evidence>